<dbReference type="InterPro" id="IPR058678">
    <property type="entry name" value="ARM_PUB"/>
</dbReference>
<dbReference type="FunFam" id="3.30.40.10:FF:000335">
    <property type="entry name" value="RING-type E3 ubiquitin transferase"/>
    <property type="match status" value="1"/>
</dbReference>
<dbReference type="FunFam" id="1.20.930.20:FF:000002">
    <property type="entry name" value="RING-type E3 ubiquitin transferase"/>
    <property type="match status" value="1"/>
</dbReference>
<evidence type="ECO:0000313" key="9">
    <source>
        <dbReference type="EMBL" id="RWR92961.1"/>
    </source>
</evidence>
<keyword evidence="5" id="KW-0677">Repeat</keyword>
<dbReference type="SUPFAM" id="SSF57850">
    <property type="entry name" value="RING/U-box"/>
    <property type="match status" value="1"/>
</dbReference>
<dbReference type="Gene3D" id="1.20.930.20">
    <property type="entry name" value="Adaptor protein Cbl, N-terminal domain"/>
    <property type="match status" value="1"/>
</dbReference>
<dbReference type="AlphaFoldDB" id="A0A3S3NDG7"/>
<dbReference type="InterPro" id="IPR045210">
    <property type="entry name" value="RING-Ubox_PUB"/>
</dbReference>
<dbReference type="Pfam" id="PF25368">
    <property type="entry name" value="PUB10_N"/>
    <property type="match status" value="1"/>
</dbReference>
<evidence type="ECO:0000256" key="6">
    <source>
        <dbReference type="ARBA" id="ARBA00022786"/>
    </source>
</evidence>
<gene>
    <name evidence="9" type="ORF">CKAN_02219000</name>
</gene>
<keyword evidence="6" id="KW-0833">Ubl conjugation pathway</keyword>
<feature type="repeat" description="ARM" evidence="7">
    <location>
        <begin position="420"/>
        <end position="462"/>
    </location>
</feature>
<dbReference type="SMART" id="SM00185">
    <property type="entry name" value="ARM"/>
    <property type="match status" value="5"/>
</dbReference>
<feature type="repeat" description="ARM" evidence="7">
    <location>
        <begin position="461"/>
        <end position="503"/>
    </location>
</feature>
<dbReference type="GO" id="GO:0061630">
    <property type="term" value="F:ubiquitin protein ligase activity"/>
    <property type="evidence" value="ECO:0007669"/>
    <property type="project" value="UniProtKB-EC"/>
</dbReference>
<dbReference type="FunFam" id="1.25.10.10:FF:000082">
    <property type="entry name" value="RING-type E3 ubiquitin transferase"/>
    <property type="match status" value="1"/>
</dbReference>
<dbReference type="Proteomes" id="UP000283530">
    <property type="component" value="Unassembled WGS sequence"/>
</dbReference>
<dbReference type="UniPathway" id="UPA00143"/>
<comment type="catalytic activity">
    <reaction evidence="1">
        <text>S-ubiquitinyl-[E2 ubiquitin-conjugating enzyme]-L-cysteine + [acceptor protein]-L-lysine = [E2 ubiquitin-conjugating enzyme]-L-cysteine + N(6)-ubiquitinyl-[acceptor protein]-L-lysine.</text>
        <dbReference type="EC" id="2.3.2.27"/>
    </reaction>
</comment>
<protein>
    <recommendedName>
        <fullName evidence="3">RING-type E3 ubiquitin transferase</fullName>
        <ecNumber evidence="3">2.3.2.27</ecNumber>
    </recommendedName>
</protein>
<dbReference type="EC" id="2.3.2.27" evidence="3"/>
<dbReference type="EMBL" id="QPKB01000009">
    <property type="protein sequence ID" value="RWR92961.1"/>
    <property type="molecule type" value="Genomic_DNA"/>
</dbReference>
<dbReference type="CDD" id="cd16664">
    <property type="entry name" value="RING-Ubox_PUB"/>
    <property type="match status" value="1"/>
</dbReference>
<evidence type="ECO:0000259" key="8">
    <source>
        <dbReference type="PROSITE" id="PS51698"/>
    </source>
</evidence>
<proteinExistence type="predicted"/>
<comment type="caution">
    <text evidence="9">The sequence shown here is derived from an EMBL/GenBank/DDBJ whole genome shotgun (WGS) entry which is preliminary data.</text>
</comment>
<reference evidence="9 10" key="1">
    <citation type="journal article" date="2019" name="Nat. Plants">
        <title>Stout camphor tree genome fills gaps in understanding of flowering plant genome evolution.</title>
        <authorList>
            <person name="Chaw S.M."/>
            <person name="Liu Y.C."/>
            <person name="Wu Y.W."/>
            <person name="Wang H.Y."/>
            <person name="Lin C.I."/>
            <person name="Wu C.S."/>
            <person name="Ke H.M."/>
            <person name="Chang L.Y."/>
            <person name="Hsu C.Y."/>
            <person name="Yang H.T."/>
            <person name="Sudianto E."/>
            <person name="Hsu M.H."/>
            <person name="Wu K.P."/>
            <person name="Wang L.N."/>
            <person name="Leebens-Mack J.H."/>
            <person name="Tsai I.J."/>
        </authorList>
    </citation>
    <scope>NUCLEOTIDE SEQUENCE [LARGE SCALE GENOMIC DNA]</scope>
    <source>
        <strain evidence="10">cv. Chaw 1501</strain>
        <tissue evidence="9">Young leaves</tissue>
    </source>
</reference>
<dbReference type="OrthoDB" id="7537227at2759"/>
<dbReference type="Gene3D" id="3.30.40.10">
    <property type="entry name" value="Zinc/RING finger domain, C3HC4 (zinc finger)"/>
    <property type="match status" value="1"/>
</dbReference>
<evidence type="ECO:0000256" key="2">
    <source>
        <dbReference type="ARBA" id="ARBA00004906"/>
    </source>
</evidence>
<dbReference type="InterPro" id="IPR013083">
    <property type="entry name" value="Znf_RING/FYVE/PHD"/>
</dbReference>
<dbReference type="GO" id="GO:0016567">
    <property type="term" value="P:protein ubiquitination"/>
    <property type="evidence" value="ECO:0007669"/>
    <property type="project" value="UniProtKB-UniPathway"/>
</dbReference>
<dbReference type="InterPro" id="IPR011989">
    <property type="entry name" value="ARM-like"/>
</dbReference>
<dbReference type="Pfam" id="PF25598">
    <property type="entry name" value="ARM_PUB"/>
    <property type="match status" value="1"/>
</dbReference>
<evidence type="ECO:0000256" key="1">
    <source>
        <dbReference type="ARBA" id="ARBA00000900"/>
    </source>
</evidence>
<organism evidence="9 10">
    <name type="scientific">Cinnamomum micranthum f. kanehirae</name>
    <dbReference type="NCBI Taxonomy" id="337451"/>
    <lineage>
        <taxon>Eukaryota</taxon>
        <taxon>Viridiplantae</taxon>
        <taxon>Streptophyta</taxon>
        <taxon>Embryophyta</taxon>
        <taxon>Tracheophyta</taxon>
        <taxon>Spermatophyta</taxon>
        <taxon>Magnoliopsida</taxon>
        <taxon>Magnoliidae</taxon>
        <taxon>Laurales</taxon>
        <taxon>Lauraceae</taxon>
        <taxon>Cinnamomum</taxon>
    </lineage>
</organism>
<comment type="pathway">
    <text evidence="2">Protein modification; protein ubiquitination.</text>
</comment>
<dbReference type="InterPro" id="IPR057623">
    <property type="entry name" value="PUB12-19-like_N"/>
</dbReference>
<evidence type="ECO:0000256" key="5">
    <source>
        <dbReference type="ARBA" id="ARBA00022737"/>
    </source>
</evidence>
<feature type="domain" description="U-box" evidence="8">
    <location>
        <begin position="247"/>
        <end position="321"/>
    </location>
</feature>
<feature type="repeat" description="ARM" evidence="7">
    <location>
        <begin position="379"/>
        <end position="421"/>
    </location>
</feature>
<keyword evidence="10" id="KW-1185">Reference proteome</keyword>
<dbReference type="STRING" id="337451.A0A3S3NDG7"/>
<dbReference type="InterPro" id="IPR000225">
    <property type="entry name" value="Armadillo"/>
</dbReference>
<evidence type="ECO:0000313" key="10">
    <source>
        <dbReference type="Proteomes" id="UP000283530"/>
    </source>
</evidence>
<dbReference type="InterPro" id="IPR036537">
    <property type="entry name" value="Adaptor_Cbl_N_dom_sf"/>
</dbReference>
<evidence type="ECO:0000256" key="7">
    <source>
        <dbReference type="PROSITE-ProRule" id="PRU00259"/>
    </source>
</evidence>
<dbReference type="SUPFAM" id="SSF48371">
    <property type="entry name" value="ARM repeat"/>
    <property type="match status" value="1"/>
</dbReference>
<dbReference type="GO" id="GO:0007166">
    <property type="term" value="P:cell surface receptor signaling pathway"/>
    <property type="evidence" value="ECO:0007669"/>
    <property type="project" value="InterPro"/>
</dbReference>
<dbReference type="SMART" id="SM00504">
    <property type="entry name" value="Ubox"/>
    <property type="match status" value="1"/>
</dbReference>
<evidence type="ECO:0000256" key="3">
    <source>
        <dbReference type="ARBA" id="ARBA00012483"/>
    </source>
</evidence>
<dbReference type="InterPro" id="IPR003613">
    <property type="entry name" value="Ubox_domain"/>
</dbReference>
<dbReference type="PROSITE" id="PS50176">
    <property type="entry name" value="ARM_REPEAT"/>
    <property type="match status" value="3"/>
</dbReference>
<sequence length="619" mass="69246">MAEEEGDVVKVLFNVIEFVGSLPNYQWMQRKECFNLVRRIKQLVPMLEEVRELETGPLPAEAEAFLGNLKKVFVLAKKLLRCCHDGSKIYLALESEAVMGRFHAIYEKLLQVLDGMPYDEIGISDEVKEQVELMCLQLKRSRKRTDSQDIEFAMDMMVVFSKKDGRNADSAILERLAKRMDLCTIPDLGAETFAIKRLVNERSGLSSETIQQIIDVLNKFRQIAGMEETGLDDVTLPKTVEKCPCLLVPNDFLCPISLDIMVDPVIVATGQTYERSSIQKWFDSNHQTCPKTQQILDHLSLAPNYALRNLILQWCEKNNVDLPKKEACASTEISNKEEISLLVQKLSSNQLDVQRKAVMNIRLISKENPDCRNTIANNGAIPPLVHLLSYPDSKIQEHTVTTLLNLSIDEGNKRLIAKEGAIPAIIEVLQKGTMEARENSAAALFSLSMLNENREMVGSLNGIRPLVDLLKNGTIRGKKDAATALFNLSLNHANKARALEAGIVTPLLQLISDKQLGMIDEALSILQLLLSHPEGRNSIGQMSVIEKLVTLIREGTPKNKECATSVLLELALSNSSYMLAALQFGVYEHLVEIAKNGTNRAKRKANTLLQHMRKCEHIP</sequence>
<dbReference type="InterPro" id="IPR016024">
    <property type="entry name" value="ARM-type_fold"/>
</dbReference>
<accession>A0A3S3NDG7</accession>
<name>A0A3S3NDG7_9MAGN</name>
<dbReference type="Gene3D" id="1.25.10.10">
    <property type="entry name" value="Leucine-rich Repeat Variant"/>
    <property type="match status" value="2"/>
</dbReference>
<dbReference type="PANTHER" id="PTHR23315:SF49">
    <property type="entry name" value="RING-TYPE E3 UBIQUITIN TRANSFERASE"/>
    <property type="match status" value="1"/>
</dbReference>
<evidence type="ECO:0000256" key="4">
    <source>
        <dbReference type="ARBA" id="ARBA00022679"/>
    </source>
</evidence>
<dbReference type="PROSITE" id="PS51698">
    <property type="entry name" value="U_BOX"/>
    <property type="match status" value="1"/>
</dbReference>
<dbReference type="Pfam" id="PF04564">
    <property type="entry name" value="U-box"/>
    <property type="match status" value="1"/>
</dbReference>
<keyword evidence="4" id="KW-0808">Transferase</keyword>
<dbReference type="PANTHER" id="PTHR23315">
    <property type="entry name" value="U BOX DOMAIN-CONTAINING"/>
    <property type="match status" value="1"/>
</dbReference>